<dbReference type="SUPFAM" id="SSF50729">
    <property type="entry name" value="PH domain-like"/>
    <property type="match status" value="1"/>
</dbReference>
<sequence length="253" mass="28445">MGNCCGCKGDSGHETVLVRHKLAWPKTDRVIFGIDSHNQRTTTFIHPVTGQISAENSDFRLQDQTGRHMLKQPQTTTRPSSTISEASTTVTSSTLDTTSGSKGSKSSGRVHSFGKRDHAIKRNPSVPAVVRGWLYKQDSSGMRLWKRKWFVLADYCLFYYKDSREESVLGSIPLPSYTIAPVGPEDHISRKYAFKVRSYFDTDSNTFKRILKAIHHIKFATLNCMLCNVYIEGITVISDSSPKNEPFLSFTVK</sequence>
<name>A0A8C2I5P2_CYPCA</name>
<dbReference type="AlphaFoldDB" id="A0A8C2I5P2"/>
<reference evidence="3" key="1">
    <citation type="submission" date="2025-08" db="UniProtKB">
        <authorList>
            <consortium name="Ensembl"/>
        </authorList>
    </citation>
    <scope>IDENTIFICATION</scope>
</reference>
<evidence type="ECO:0000313" key="3">
    <source>
        <dbReference type="Ensembl" id="ENSCCRP00020074908.1"/>
    </source>
</evidence>
<dbReference type="InterPro" id="IPR011993">
    <property type="entry name" value="PH-like_dom_sf"/>
</dbReference>
<feature type="region of interest" description="Disordered" evidence="1">
    <location>
        <begin position="70"/>
        <end position="117"/>
    </location>
</feature>
<protein>
    <submittedName>
        <fullName evidence="3">Pleckstrin homology domain containing, family A member 7a</fullName>
    </submittedName>
</protein>
<feature type="domain" description="PH" evidence="2">
    <location>
        <begin position="127"/>
        <end position="197"/>
    </location>
</feature>
<feature type="compositionally biased region" description="Low complexity" evidence="1">
    <location>
        <begin position="87"/>
        <end position="107"/>
    </location>
</feature>
<accession>A0A8C2I5P2</accession>
<proteinExistence type="predicted"/>
<dbReference type="Ensembl" id="ENSCCRT00020082168.1">
    <property type="protein sequence ID" value="ENSCCRP00020074908.1"/>
    <property type="gene ID" value="ENSCCRG00020034833.1"/>
</dbReference>
<evidence type="ECO:0000256" key="1">
    <source>
        <dbReference type="SAM" id="MobiDB-lite"/>
    </source>
</evidence>
<feature type="compositionally biased region" description="Polar residues" evidence="1">
    <location>
        <begin position="72"/>
        <end position="86"/>
    </location>
</feature>
<dbReference type="Pfam" id="PF00169">
    <property type="entry name" value="PH"/>
    <property type="match status" value="1"/>
</dbReference>
<dbReference type="PROSITE" id="PS50003">
    <property type="entry name" value="PH_DOMAIN"/>
    <property type="match status" value="1"/>
</dbReference>
<organism evidence="3 4">
    <name type="scientific">Cyprinus carpio</name>
    <name type="common">Common carp</name>
    <dbReference type="NCBI Taxonomy" id="7962"/>
    <lineage>
        <taxon>Eukaryota</taxon>
        <taxon>Metazoa</taxon>
        <taxon>Chordata</taxon>
        <taxon>Craniata</taxon>
        <taxon>Vertebrata</taxon>
        <taxon>Euteleostomi</taxon>
        <taxon>Actinopterygii</taxon>
        <taxon>Neopterygii</taxon>
        <taxon>Teleostei</taxon>
        <taxon>Ostariophysi</taxon>
        <taxon>Cypriniformes</taxon>
        <taxon>Cyprinidae</taxon>
        <taxon>Cyprininae</taxon>
        <taxon>Cyprinus</taxon>
    </lineage>
</organism>
<evidence type="ECO:0000313" key="4">
    <source>
        <dbReference type="Proteomes" id="UP000694701"/>
    </source>
</evidence>
<dbReference type="PANTHER" id="PTHR12752">
    <property type="entry name" value="PHOSPHOINOSITOL 3-PHOSPHATE-BINDING PROTEIN"/>
    <property type="match status" value="1"/>
</dbReference>
<evidence type="ECO:0000259" key="2">
    <source>
        <dbReference type="PROSITE" id="PS50003"/>
    </source>
</evidence>
<dbReference type="PANTHER" id="PTHR12752:SF4">
    <property type="entry name" value="PLECKSTRIN HOMOLOGY DOMAIN-CONTAINING FAMILY A MEMBER 7"/>
    <property type="match status" value="1"/>
</dbReference>
<dbReference type="Proteomes" id="UP000694701">
    <property type="component" value="Unplaced"/>
</dbReference>
<dbReference type="InterPro" id="IPR001849">
    <property type="entry name" value="PH_domain"/>
</dbReference>
<dbReference type="SMART" id="SM00233">
    <property type="entry name" value="PH"/>
    <property type="match status" value="1"/>
</dbReference>
<dbReference type="Gene3D" id="2.30.29.30">
    <property type="entry name" value="Pleckstrin-homology domain (PH domain)/Phosphotyrosine-binding domain (PTB)"/>
    <property type="match status" value="1"/>
</dbReference>